<organism evidence="1 2">
    <name type="scientific">Aristaeella lactis</name>
    <dbReference type="NCBI Taxonomy" id="3046383"/>
    <lineage>
        <taxon>Bacteria</taxon>
        <taxon>Bacillati</taxon>
        <taxon>Bacillota</taxon>
        <taxon>Clostridia</taxon>
        <taxon>Eubacteriales</taxon>
        <taxon>Aristaeellaceae</taxon>
        <taxon>Aristaeella</taxon>
    </lineage>
</organism>
<proteinExistence type="predicted"/>
<dbReference type="Proteomes" id="UP000192328">
    <property type="component" value="Unassembled WGS sequence"/>
</dbReference>
<name>A0AC61PQI4_9FIRM</name>
<evidence type="ECO:0000313" key="2">
    <source>
        <dbReference type="Proteomes" id="UP000192328"/>
    </source>
</evidence>
<accession>A0AC61PQI4</accession>
<keyword evidence="2" id="KW-1185">Reference proteome</keyword>
<sequence length="684" mass="75798">MKKILACLMTLVLLCSFLFTASAESGDLTFELLEDGSGYMITSCDSKTLAVTIPAAYEGLPVKAVADSAFTGCRMLRKFEVEEGNEFFYAEDGLLYTDAPVKTLVRFPNCKGERGYAYQLPEGTVAIAPWAFSGCTNLEFLHIPEGVTTVGDCAFANVEAPFNMNIYFPATIKKIGENLLQNQKDNVVFNIKGNTPVVGYARKNKIPYTLIKDKKPVKQTAQVHEPDLADAGVTELPDPETRVEYPVPTAYKFMADVCAEHYDLAKYQAGDPSEVLIPMAKRWPMLLPDEEGKTVNGDAPIEGLYGIGYTETETILRGYDAAGNITGTRRVNGDFGFALPGAVSMGVSGGKGTAVSIVPYEPVFVSGSGVIPVSPEAFRKGSGEPVIIYALEFGSADYSPEMHASLNVLGSCITDTYGKQEDTSTHYSTLILSLRDPYLQDKMDQYTLHFHGLDKKFENEKMILWVSSEYDKIEKDFGDKMWGLYSKVAEMMDGTYVPQGSELNKVSILLSSSHPSVTSTDGGLSIVMLDRNSIPFRKGATTDAHEFVHAVDWSFGIMHNVFIPRAWTEGRAEWIGTQVSKAMKLSTTNPYPAKYNWSFLTEEDKADFYRYYFENGNNDVVYPLGYFFIKYLCETYGEDVNAKIMDNIIHSDMNQDNAMEVFKECVTSVTDPDVFQNFVRDVIG</sequence>
<reference evidence="1" key="1">
    <citation type="submission" date="2017-04" db="EMBL/GenBank/DDBJ databases">
        <authorList>
            <person name="Varghese N."/>
            <person name="Submissions S."/>
        </authorList>
    </citation>
    <scope>NUCLEOTIDE SEQUENCE</scope>
    <source>
        <strain evidence="1">WTE2008</strain>
    </source>
</reference>
<dbReference type="EMBL" id="FWXZ01000009">
    <property type="protein sequence ID" value="SMC90628.1"/>
    <property type="molecule type" value="Genomic_DNA"/>
</dbReference>
<gene>
    <name evidence="1" type="ORF">SAMN06297397_3075</name>
</gene>
<protein>
    <submittedName>
        <fullName evidence="1">Leucine rich repeat-containing protein</fullName>
    </submittedName>
</protein>
<evidence type="ECO:0000313" key="1">
    <source>
        <dbReference type="EMBL" id="SMC90628.1"/>
    </source>
</evidence>
<comment type="caution">
    <text evidence="1">The sequence shown here is derived from an EMBL/GenBank/DDBJ whole genome shotgun (WGS) entry which is preliminary data.</text>
</comment>